<reference evidence="2" key="1">
    <citation type="submission" date="2014-09" db="EMBL/GenBank/DDBJ databases">
        <authorList>
            <person name="Mudge J."/>
            <person name="Ramaraj T."/>
            <person name="Lindquist I.E."/>
            <person name="Bharti A.K."/>
            <person name="Sundararajan A."/>
            <person name="Cameron C.T."/>
            <person name="Woodward J.E."/>
            <person name="May G.D."/>
            <person name="Brubaker C."/>
            <person name="Broadhvest J."/>
            <person name="Wilkins T.A."/>
        </authorList>
    </citation>
    <scope>NUCLEOTIDE SEQUENCE</scope>
    <source>
        <strain evidence="2">cv. AKA8401</strain>
    </source>
</reference>
<dbReference type="AlphaFoldDB" id="A0A0B0NTN8"/>
<name>A0A0B0NTN8_GOSAR</name>
<accession>A0A0B0NTN8</accession>
<protein>
    <submittedName>
        <fullName evidence="1">Uncharacterized protein</fullName>
    </submittedName>
</protein>
<dbReference type="Proteomes" id="UP000032142">
    <property type="component" value="Unassembled WGS sequence"/>
</dbReference>
<proteinExistence type="predicted"/>
<dbReference type="EMBL" id="KN403122">
    <property type="protein sequence ID" value="KHG15179.1"/>
    <property type="molecule type" value="Genomic_DNA"/>
</dbReference>
<organism evidence="1 2">
    <name type="scientific">Gossypium arboreum</name>
    <name type="common">Tree cotton</name>
    <name type="synonym">Gossypium nanking</name>
    <dbReference type="NCBI Taxonomy" id="29729"/>
    <lineage>
        <taxon>Eukaryota</taxon>
        <taxon>Viridiplantae</taxon>
        <taxon>Streptophyta</taxon>
        <taxon>Embryophyta</taxon>
        <taxon>Tracheophyta</taxon>
        <taxon>Spermatophyta</taxon>
        <taxon>Magnoliopsida</taxon>
        <taxon>eudicotyledons</taxon>
        <taxon>Gunneridae</taxon>
        <taxon>Pentapetalae</taxon>
        <taxon>rosids</taxon>
        <taxon>malvids</taxon>
        <taxon>Malvales</taxon>
        <taxon>Malvaceae</taxon>
        <taxon>Malvoideae</taxon>
        <taxon>Gossypium</taxon>
    </lineage>
</organism>
<evidence type="ECO:0000313" key="2">
    <source>
        <dbReference type="Proteomes" id="UP000032142"/>
    </source>
</evidence>
<keyword evidence="2" id="KW-1185">Reference proteome</keyword>
<evidence type="ECO:0000313" key="1">
    <source>
        <dbReference type="EMBL" id="KHG15179.1"/>
    </source>
</evidence>
<gene>
    <name evidence="1" type="ORF">F383_00938</name>
</gene>
<sequence length="69" mass="7965">MALASYYVNKVSRVSFSIPNGLTGSPRICQGNDEYPQASSRIKGRRRLVHTINRIFWVQLVSTFRVWHV</sequence>